<evidence type="ECO:0000256" key="1">
    <source>
        <dbReference type="ARBA" id="ARBA00004196"/>
    </source>
</evidence>
<evidence type="ECO:0000256" key="5">
    <source>
        <dbReference type="SAM" id="SignalP"/>
    </source>
</evidence>
<keyword evidence="4 5" id="KW-0732">Signal</keyword>
<feature type="domain" description="Fe/B12 periplasmic-binding" evidence="6">
    <location>
        <begin position="60"/>
        <end position="333"/>
    </location>
</feature>
<evidence type="ECO:0000256" key="4">
    <source>
        <dbReference type="ARBA" id="ARBA00022729"/>
    </source>
</evidence>
<comment type="caution">
    <text evidence="7">The sequence shown here is derived from an EMBL/GenBank/DDBJ whole genome shotgun (WGS) entry which is preliminary data.</text>
</comment>
<dbReference type="PROSITE" id="PS51257">
    <property type="entry name" value="PROKAR_LIPOPROTEIN"/>
    <property type="match status" value="1"/>
</dbReference>
<dbReference type="PANTHER" id="PTHR30532">
    <property type="entry name" value="IRON III DICITRATE-BINDING PERIPLASMIC PROTEIN"/>
    <property type="match status" value="1"/>
</dbReference>
<dbReference type="PROSITE" id="PS50983">
    <property type="entry name" value="FE_B12_PBP"/>
    <property type="match status" value="1"/>
</dbReference>
<comment type="similarity">
    <text evidence="2">Belongs to the bacterial solute-binding protein 8 family.</text>
</comment>
<proteinExistence type="inferred from homology"/>
<feature type="chain" id="PRO_5046948197" evidence="5">
    <location>
        <begin position="28"/>
        <end position="338"/>
    </location>
</feature>
<dbReference type="InterPro" id="IPR051313">
    <property type="entry name" value="Bact_iron-sidero_bind"/>
</dbReference>
<dbReference type="EMBL" id="JBCGDC010000004">
    <property type="protein sequence ID" value="MFB6391885.1"/>
    <property type="molecule type" value="Genomic_DNA"/>
</dbReference>
<evidence type="ECO:0000313" key="7">
    <source>
        <dbReference type="EMBL" id="MFB6391885.1"/>
    </source>
</evidence>
<dbReference type="PANTHER" id="PTHR30532:SF24">
    <property type="entry name" value="FERRIC ENTEROBACTIN-BINDING PERIPLASMIC PROTEIN FEPB"/>
    <property type="match status" value="1"/>
</dbReference>
<sequence length="338" mass="35209">MRISRLFPRWSAAAAVAVLLATGACSTGDDGGPSGGELLGSVETNYGLVEIPKPADGDLKVVALGWSDGEVALSLGVKPVAIYDWQDHGEANKGVGPWATAAFGDSTPALIERGGETLNYEQIQSFEPDVILNARSAFDDQAYARLSQIAPTVFAPKGTPDFALDWRTHTTLIAQALGRVEQGQALIADLDATFAKYVGENPTFQGVTIVSGSKFGDAYGANLPGDARFDMYGNLGFTLNQPVAALPASGFFAPVSVEQVPAMDAQVAVLTTIGYPISAIQQDPLISSLDVVKDGRTVFLDPEGEAMQGATAGTVAGLKVALAAVVPQLRAAVAKLDR</sequence>
<evidence type="ECO:0000259" key="6">
    <source>
        <dbReference type="PROSITE" id="PS50983"/>
    </source>
</evidence>
<evidence type="ECO:0000256" key="3">
    <source>
        <dbReference type="ARBA" id="ARBA00022448"/>
    </source>
</evidence>
<accession>A0ABV5CIR3</accession>
<evidence type="ECO:0000256" key="2">
    <source>
        <dbReference type="ARBA" id="ARBA00008814"/>
    </source>
</evidence>
<reference evidence="7 8" key="1">
    <citation type="submission" date="2024-04" db="EMBL/GenBank/DDBJ databases">
        <title>Polymorphospora sp. isolated from Baiyangdian Lake in Xiong'an New Area.</title>
        <authorList>
            <person name="Zhang X."/>
            <person name="Liu J."/>
        </authorList>
    </citation>
    <scope>NUCLEOTIDE SEQUENCE [LARGE SCALE GENOMIC DNA]</scope>
    <source>
        <strain evidence="7 8">2-325</strain>
    </source>
</reference>
<dbReference type="Pfam" id="PF01497">
    <property type="entry name" value="Peripla_BP_2"/>
    <property type="match status" value="1"/>
</dbReference>
<organism evidence="7 8">
    <name type="scientific">Polymorphospora lycopeni</name>
    <dbReference type="NCBI Taxonomy" id="3140240"/>
    <lineage>
        <taxon>Bacteria</taxon>
        <taxon>Bacillati</taxon>
        <taxon>Actinomycetota</taxon>
        <taxon>Actinomycetes</taxon>
        <taxon>Micromonosporales</taxon>
        <taxon>Micromonosporaceae</taxon>
        <taxon>Polymorphospora</taxon>
    </lineage>
</organism>
<dbReference type="InterPro" id="IPR002491">
    <property type="entry name" value="ABC_transptr_periplasmic_BD"/>
</dbReference>
<protein>
    <submittedName>
        <fullName evidence="7">ABC transporter substrate-binding protein</fullName>
    </submittedName>
</protein>
<dbReference type="Gene3D" id="3.40.50.1980">
    <property type="entry name" value="Nitrogenase molybdenum iron protein domain"/>
    <property type="match status" value="2"/>
</dbReference>
<evidence type="ECO:0000313" key="8">
    <source>
        <dbReference type="Proteomes" id="UP001582793"/>
    </source>
</evidence>
<keyword evidence="3" id="KW-0813">Transport</keyword>
<comment type="subcellular location">
    <subcellularLocation>
        <location evidence="1">Cell envelope</location>
    </subcellularLocation>
</comment>
<dbReference type="RefSeq" id="WP_375732796.1">
    <property type="nucleotide sequence ID" value="NZ_JBCGDC010000004.1"/>
</dbReference>
<gene>
    <name evidence="7" type="ORF">AAFH96_02035</name>
</gene>
<dbReference type="SUPFAM" id="SSF53807">
    <property type="entry name" value="Helical backbone' metal receptor"/>
    <property type="match status" value="1"/>
</dbReference>
<dbReference type="Proteomes" id="UP001582793">
    <property type="component" value="Unassembled WGS sequence"/>
</dbReference>
<keyword evidence="8" id="KW-1185">Reference proteome</keyword>
<name>A0ABV5CIR3_9ACTN</name>
<feature type="signal peptide" evidence="5">
    <location>
        <begin position="1"/>
        <end position="27"/>
    </location>
</feature>